<dbReference type="RefSeq" id="WP_326505983.1">
    <property type="nucleotide sequence ID" value="NZ_JAWIIV010000005.1"/>
</dbReference>
<feature type="domain" description="NAD(P)-binding" evidence="1">
    <location>
        <begin position="16"/>
        <end position="301"/>
    </location>
</feature>
<proteinExistence type="predicted"/>
<accession>A0ABU6J6K9</accession>
<dbReference type="Gene3D" id="3.90.25.10">
    <property type="entry name" value="UDP-galactose 4-epimerase, domain 1"/>
    <property type="match status" value="1"/>
</dbReference>
<organism evidence="2 3">
    <name type="scientific">Noviherbaspirillum album</name>
    <dbReference type="NCBI Taxonomy" id="3080276"/>
    <lineage>
        <taxon>Bacteria</taxon>
        <taxon>Pseudomonadati</taxon>
        <taxon>Pseudomonadota</taxon>
        <taxon>Betaproteobacteria</taxon>
        <taxon>Burkholderiales</taxon>
        <taxon>Oxalobacteraceae</taxon>
        <taxon>Noviherbaspirillum</taxon>
    </lineage>
</organism>
<gene>
    <name evidence="2" type="ORF">RY831_08945</name>
</gene>
<dbReference type="InterPro" id="IPR036291">
    <property type="entry name" value="NAD(P)-bd_dom_sf"/>
</dbReference>
<dbReference type="Gene3D" id="3.40.50.720">
    <property type="entry name" value="NAD(P)-binding Rossmann-like Domain"/>
    <property type="match status" value="1"/>
</dbReference>
<comment type="caution">
    <text evidence="2">The sequence shown here is derived from an EMBL/GenBank/DDBJ whole genome shotgun (WGS) entry which is preliminary data.</text>
</comment>
<reference evidence="2 3" key="1">
    <citation type="submission" date="2023-10" db="EMBL/GenBank/DDBJ databases">
        <title>Noviherbaspirillum sp. CPCC 100848 genome assembly.</title>
        <authorList>
            <person name="Li X.Y."/>
            <person name="Fang X.M."/>
        </authorList>
    </citation>
    <scope>NUCLEOTIDE SEQUENCE [LARGE SCALE GENOMIC DNA]</scope>
    <source>
        <strain evidence="2 3">CPCC 100848</strain>
    </source>
</reference>
<dbReference type="PANTHER" id="PTHR43000">
    <property type="entry name" value="DTDP-D-GLUCOSE 4,6-DEHYDRATASE-RELATED"/>
    <property type="match status" value="1"/>
</dbReference>
<sequence length="304" mass="33222">MGSPSNAATGQRGRVLLTGANGFTGKYVRAELEAAGYSVCGALVGAAKGPHEMTLDITSLDDCRRVMEKVQPDYLVHLAAISFVAHADADAFYRVNVIGTMNLLQAFADLKLSPKRVLVASSANVYGNATEGMISETQPPQPVNHYAASKLAMEHLVRTWSDRMPIVISRPFNYTGVGQQPNFLVPKIVSHFVQRAPVIELGNLDVERDFSDVRMVASAYHGLLENDCAGETVNVCSGKPYSLRSIIEMMQEIAGYEIEVRVNPAFVRQSEVKVLIGSPQKLRAIVGDMETYTLEETLRWMTAA</sequence>
<protein>
    <submittedName>
        <fullName evidence="2">GDP-mannose 4,6-dehydratase</fullName>
        <ecNumber evidence="2">4.2.1.47</ecNumber>
    </submittedName>
</protein>
<dbReference type="SUPFAM" id="SSF51735">
    <property type="entry name" value="NAD(P)-binding Rossmann-fold domains"/>
    <property type="match status" value="1"/>
</dbReference>
<dbReference type="EC" id="4.2.1.47" evidence="2"/>
<evidence type="ECO:0000259" key="1">
    <source>
        <dbReference type="Pfam" id="PF16363"/>
    </source>
</evidence>
<dbReference type="EMBL" id="JAWIIV010000005">
    <property type="protein sequence ID" value="MEC4719273.1"/>
    <property type="molecule type" value="Genomic_DNA"/>
</dbReference>
<evidence type="ECO:0000313" key="3">
    <source>
        <dbReference type="Proteomes" id="UP001352263"/>
    </source>
</evidence>
<evidence type="ECO:0000313" key="2">
    <source>
        <dbReference type="EMBL" id="MEC4719273.1"/>
    </source>
</evidence>
<dbReference type="InterPro" id="IPR016040">
    <property type="entry name" value="NAD(P)-bd_dom"/>
</dbReference>
<dbReference type="GO" id="GO:0008446">
    <property type="term" value="F:GDP-mannose 4,6-dehydratase activity"/>
    <property type="evidence" value="ECO:0007669"/>
    <property type="project" value="UniProtKB-EC"/>
</dbReference>
<name>A0ABU6J6K9_9BURK</name>
<dbReference type="Pfam" id="PF16363">
    <property type="entry name" value="GDP_Man_Dehyd"/>
    <property type="match status" value="1"/>
</dbReference>
<keyword evidence="3" id="KW-1185">Reference proteome</keyword>
<keyword evidence="2" id="KW-0456">Lyase</keyword>
<dbReference type="Proteomes" id="UP001352263">
    <property type="component" value="Unassembled WGS sequence"/>
</dbReference>